<sequence length="77" mass="8641">MDEVNTTLRVEARMIGKRQPVDAPWQVTLSPDLLRTDADTGQGYLLRNVIASLVRAEVQAFSTAPSFFVIREENPTH</sequence>
<accession>D6U5M2</accession>
<gene>
    <name evidence="1" type="ORF">Krac_0870</name>
</gene>
<protein>
    <submittedName>
        <fullName evidence="1">Uncharacterized protein</fullName>
    </submittedName>
</protein>
<organism evidence="1 2">
    <name type="scientific">Ktedonobacter racemifer DSM 44963</name>
    <dbReference type="NCBI Taxonomy" id="485913"/>
    <lineage>
        <taxon>Bacteria</taxon>
        <taxon>Bacillati</taxon>
        <taxon>Chloroflexota</taxon>
        <taxon>Ktedonobacteria</taxon>
        <taxon>Ktedonobacterales</taxon>
        <taxon>Ktedonobacteraceae</taxon>
        <taxon>Ktedonobacter</taxon>
    </lineage>
</organism>
<evidence type="ECO:0000313" key="2">
    <source>
        <dbReference type="Proteomes" id="UP000004508"/>
    </source>
</evidence>
<reference evidence="1 2" key="1">
    <citation type="journal article" date="2011" name="Stand. Genomic Sci.">
        <title>Non-contiguous finished genome sequence and contextual data of the filamentous soil bacterium Ktedonobacter racemifer type strain (SOSP1-21).</title>
        <authorList>
            <person name="Chang Y.J."/>
            <person name="Land M."/>
            <person name="Hauser L."/>
            <person name="Chertkov O."/>
            <person name="Del Rio T.G."/>
            <person name="Nolan M."/>
            <person name="Copeland A."/>
            <person name="Tice H."/>
            <person name="Cheng J.F."/>
            <person name="Lucas S."/>
            <person name="Han C."/>
            <person name="Goodwin L."/>
            <person name="Pitluck S."/>
            <person name="Ivanova N."/>
            <person name="Ovchinikova G."/>
            <person name="Pati A."/>
            <person name="Chen A."/>
            <person name="Palaniappan K."/>
            <person name="Mavromatis K."/>
            <person name="Liolios K."/>
            <person name="Brettin T."/>
            <person name="Fiebig A."/>
            <person name="Rohde M."/>
            <person name="Abt B."/>
            <person name="Goker M."/>
            <person name="Detter J.C."/>
            <person name="Woyke T."/>
            <person name="Bristow J."/>
            <person name="Eisen J.A."/>
            <person name="Markowitz V."/>
            <person name="Hugenholtz P."/>
            <person name="Kyrpides N.C."/>
            <person name="Klenk H.P."/>
            <person name="Lapidus A."/>
        </authorList>
    </citation>
    <scope>NUCLEOTIDE SEQUENCE [LARGE SCALE GENOMIC DNA]</scope>
    <source>
        <strain evidence="2">DSM 44963</strain>
    </source>
</reference>
<evidence type="ECO:0000313" key="1">
    <source>
        <dbReference type="EMBL" id="EFH80283.1"/>
    </source>
</evidence>
<dbReference type="EMBL" id="ADVG01000005">
    <property type="protein sequence ID" value="EFH80283.1"/>
    <property type="molecule type" value="Genomic_DNA"/>
</dbReference>
<dbReference type="AlphaFoldDB" id="D6U5M2"/>
<dbReference type="RefSeq" id="WP_007922773.1">
    <property type="nucleotide sequence ID" value="NZ_ADVG01000005.1"/>
</dbReference>
<name>D6U5M2_KTERA</name>
<comment type="caution">
    <text evidence="1">The sequence shown here is derived from an EMBL/GenBank/DDBJ whole genome shotgun (WGS) entry which is preliminary data.</text>
</comment>
<dbReference type="Proteomes" id="UP000004508">
    <property type="component" value="Unassembled WGS sequence"/>
</dbReference>
<keyword evidence="2" id="KW-1185">Reference proteome</keyword>
<dbReference type="STRING" id="485913.Krac_0870"/>
<proteinExistence type="predicted"/>
<dbReference type="InParanoid" id="D6U5M2"/>